<organism evidence="5 6">
    <name type="scientific">Mucilaginibacter hurinus</name>
    <dbReference type="NCBI Taxonomy" id="2201324"/>
    <lineage>
        <taxon>Bacteria</taxon>
        <taxon>Pseudomonadati</taxon>
        <taxon>Bacteroidota</taxon>
        <taxon>Sphingobacteriia</taxon>
        <taxon>Sphingobacteriales</taxon>
        <taxon>Sphingobacteriaceae</taxon>
        <taxon>Mucilaginibacter</taxon>
    </lineage>
</organism>
<comment type="caution">
    <text evidence="5">The sequence shown here is derived from an EMBL/GenBank/DDBJ whole genome shotgun (WGS) entry which is preliminary data.</text>
</comment>
<dbReference type="Gene3D" id="3.40.50.1000">
    <property type="entry name" value="HAD superfamily/HAD-like"/>
    <property type="match status" value="1"/>
</dbReference>
<reference evidence="5 6" key="1">
    <citation type="submission" date="2018-05" db="EMBL/GenBank/DDBJ databases">
        <title>Mucilaginibacter hurinus sp. nov., isolated from briquette warehouse soil.</title>
        <authorList>
            <person name="Choi L."/>
        </authorList>
    </citation>
    <scope>NUCLEOTIDE SEQUENCE [LARGE SCALE GENOMIC DNA]</scope>
    <source>
        <strain evidence="5 6">ZR32</strain>
    </source>
</reference>
<dbReference type="InterPro" id="IPR041492">
    <property type="entry name" value="HAD_2"/>
</dbReference>
<dbReference type="Pfam" id="PF13419">
    <property type="entry name" value="HAD_2"/>
    <property type="match status" value="1"/>
</dbReference>
<protein>
    <recommendedName>
        <fullName evidence="4">phosphoglycolate phosphatase</fullName>
        <ecNumber evidence="4">3.1.3.18</ecNumber>
    </recommendedName>
</protein>
<dbReference type="InterPro" id="IPR023214">
    <property type="entry name" value="HAD_sf"/>
</dbReference>
<dbReference type="NCBIfam" id="TIGR01549">
    <property type="entry name" value="HAD-SF-IA-v1"/>
    <property type="match status" value="1"/>
</dbReference>
<proteinExistence type="inferred from homology"/>
<evidence type="ECO:0000313" key="6">
    <source>
        <dbReference type="Proteomes" id="UP000253209"/>
    </source>
</evidence>
<comment type="catalytic activity">
    <reaction evidence="1">
        <text>2-phosphoglycolate + H2O = glycolate + phosphate</text>
        <dbReference type="Rhea" id="RHEA:14369"/>
        <dbReference type="ChEBI" id="CHEBI:15377"/>
        <dbReference type="ChEBI" id="CHEBI:29805"/>
        <dbReference type="ChEBI" id="CHEBI:43474"/>
        <dbReference type="ChEBI" id="CHEBI:58033"/>
        <dbReference type="EC" id="3.1.3.18"/>
    </reaction>
</comment>
<dbReference type="InterPro" id="IPR050155">
    <property type="entry name" value="HAD-like_hydrolase_sf"/>
</dbReference>
<evidence type="ECO:0000256" key="1">
    <source>
        <dbReference type="ARBA" id="ARBA00000830"/>
    </source>
</evidence>
<dbReference type="SFLD" id="SFLDS00003">
    <property type="entry name" value="Haloacid_Dehalogenase"/>
    <property type="match status" value="1"/>
</dbReference>
<evidence type="ECO:0000256" key="3">
    <source>
        <dbReference type="ARBA" id="ARBA00006171"/>
    </source>
</evidence>
<dbReference type="Proteomes" id="UP000253209">
    <property type="component" value="Unassembled WGS sequence"/>
</dbReference>
<evidence type="ECO:0000256" key="2">
    <source>
        <dbReference type="ARBA" id="ARBA00004818"/>
    </source>
</evidence>
<dbReference type="Gene3D" id="1.10.150.240">
    <property type="entry name" value="Putative phosphatase, domain 2"/>
    <property type="match status" value="1"/>
</dbReference>
<keyword evidence="6" id="KW-1185">Reference proteome</keyword>
<comment type="pathway">
    <text evidence="2">Organic acid metabolism; glycolate biosynthesis; glycolate from 2-phosphoglycolate: step 1/1.</text>
</comment>
<dbReference type="InterPro" id="IPR006439">
    <property type="entry name" value="HAD-SF_hydro_IA"/>
</dbReference>
<dbReference type="EC" id="3.1.3.18" evidence="4"/>
<accession>A0A367GN77</accession>
<dbReference type="SUPFAM" id="SSF56784">
    <property type="entry name" value="HAD-like"/>
    <property type="match status" value="1"/>
</dbReference>
<dbReference type="RefSeq" id="WP_114006068.1">
    <property type="nucleotide sequence ID" value="NZ_QGDC01000008.1"/>
</dbReference>
<dbReference type="SFLD" id="SFLDG01129">
    <property type="entry name" value="C1.5:_HAD__Beta-PGM__Phosphata"/>
    <property type="match status" value="1"/>
</dbReference>
<keyword evidence="5" id="KW-0378">Hydrolase</keyword>
<dbReference type="GO" id="GO:0008967">
    <property type="term" value="F:phosphoglycolate phosphatase activity"/>
    <property type="evidence" value="ECO:0007669"/>
    <property type="project" value="UniProtKB-EC"/>
</dbReference>
<dbReference type="PANTHER" id="PTHR43434">
    <property type="entry name" value="PHOSPHOGLYCOLATE PHOSPHATASE"/>
    <property type="match status" value="1"/>
</dbReference>
<dbReference type="PANTHER" id="PTHR43434:SF1">
    <property type="entry name" value="PHOSPHOGLYCOLATE PHOSPHATASE"/>
    <property type="match status" value="1"/>
</dbReference>
<comment type="similarity">
    <text evidence="3">Belongs to the HAD-like hydrolase superfamily. CbbY/CbbZ/Gph/YieH family.</text>
</comment>
<dbReference type="AlphaFoldDB" id="A0A367GN77"/>
<dbReference type="GO" id="GO:0006281">
    <property type="term" value="P:DNA repair"/>
    <property type="evidence" value="ECO:0007669"/>
    <property type="project" value="TreeGrafter"/>
</dbReference>
<evidence type="ECO:0000256" key="4">
    <source>
        <dbReference type="ARBA" id="ARBA00013078"/>
    </source>
</evidence>
<sequence length="214" mass="23993">MTNSLINKFDSIIFDLDGTLWDSTGNVAIAWQAAKEEVQYIRQDITAEDVKGITGLTYTIIFERLFPYLNDSQRAEFKALASKKELATLEELGGDLFPGIEETLQYLSNKYKLFLVSNCQNGYAETFFKHSKLQHYFLGYQCYGTKGQPKYLNIIDVVNDFNLTAPVYIGDTQADYEAATKAGVPFIYAAYGFGKVAEGHIATVNSLAELQQIL</sequence>
<dbReference type="InterPro" id="IPR036412">
    <property type="entry name" value="HAD-like_sf"/>
</dbReference>
<gene>
    <name evidence="5" type="ORF">DJ568_14790</name>
</gene>
<dbReference type="InterPro" id="IPR023198">
    <property type="entry name" value="PGP-like_dom2"/>
</dbReference>
<dbReference type="OrthoDB" id="9792518at2"/>
<name>A0A367GN77_9SPHI</name>
<evidence type="ECO:0000313" key="5">
    <source>
        <dbReference type="EMBL" id="RCH54143.1"/>
    </source>
</evidence>
<dbReference type="EMBL" id="QGDC01000008">
    <property type="protein sequence ID" value="RCH54143.1"/>
    <property type="molecule type" value="Genomic_DNA"/>
</dbReference>